<gene>
    <name evidence="2" type="ORF">IV203_030658</name>
</gene>
<comment type="caution">
    <text evidence="2">The sequence shown here is derived from an EMBL/GenBank/DDBJ whole genome shotgun (WGS) entry which is preliminary data.</text>
</comment>
<feature type="chain" id="PRO_5039919997" evidence="1">
    <location>
        <begin position="28"/>
        <end position="209"/>
    </location>
</feature>
<dbReference type="Proteomes" id="UP000693970">
    <property type="component" value="Unassembled WGS sequence"/>
</dbReference>
<evidence type="ECO:0000256" key="1">
    <source>
        <dbReference type="SAM" id="SignalP"/>
    </source>
</evidence>
<keyword evidence="1" id="KW-0732">Signal</keyword>
<organism evidence="2 3">
    <name type="scientific">Nitzschia inconspicua</name>
    <dbReference type="NCBI Taxonomy" id="303405"/>
    <lineage>
        <taxon>Eukaryota</taxon>
        <taxon>Sar</taxon>
        <taxon>Stramenopiles</taxon>
        <taxon>Ochrophyta</taxon>
        <taxon>Bacillariophyta</taxon>
        <taxon>Bacillariophyceae</taxon>
        <taxon>Bacillariophycidae</taxon>
        <taxon>Bacillariales</taxon>
        <taxon>Bacillariaceae</taxon>
        <taxon>Nitzschia</taxon>
    </lineage>
</organism>
<keyword evidence="3" id="KW-1185">Reference proteome</keyword>
<accession>A0A9K3Q2E2</accession>
<evidence type="ECO:0000313" key="2">
    <source>
        <dbReference type="EMBL" id="KAG7367915.1"/>
    </source>
</evidence>
<protein>
    <submittedName>
        <fullName evidence="2">Uncharacterized protein</fullName>
    </submittedName>
</protein>
<dbReference type="EMBL" id="JAGRRH010000006">
    <property type="protein sequence ID" value="KAG7367915.1"/>
    <property type="molecule type" value="Genomic_DNA"/>
</dbReference>
<name>A0A9K3Q2E2_9STRA</name>
<proteinExistence type="predicted"/>
<evidence type="ECO:0000313" key="3">
    <source>
        <dbReference type="Proteomes" id="UP000693970"/>
    </source>
</evidence>
<reference evidence="2" key="2">
    <citation type="submission" date="2021-04" db="EMBL/GenBank/DDBJ databases">
        <authorList>
            <person name="Podell S."/>
        </authorList>
    </citation>
    <scope>NUCLEOTIDE SEQUENCE</scope>
    <source>
        <strain evidence="2">Hildebrandi</strain>
    </source>
</reference>
<sequence>MMVLSSNNLSSLVFIALTLVTPGPCLGSSRVNRINQVECEFFTNRLYVSNRNLALVEKEYVDIVSRSLQGNCLSDEGEIQSCSFSVVSSDAGDNFLQECANNAEGGIWAYQLNARCGKSGTDDTSVDIQMSDVFICASVDCTADGVKSLISDSNYLESLSQAGYTCVSSGTTSTSVLALATSGATAIAPTLLRLTVTVTAVIVGLVMVH</sequence>
<dbReference type="AlphaFoldDB" id="A0A9K3Q2E2"/>
<feature type="signal peptide" evidence="1">
    <location>
        <begin position="1"/>
        <end position="27"/>
    </location>
</feature>
<reference evidence="2" key="1">
    <citation type="journal article" date="2021" name="Sci. Rep.">
        <title>Diploid genomic architecture of Nitzschia inconspicua, an elite biomass production diatom.</title>
        <authorList>
            <person name="Oliver A."/>
            <person name="Podell S."/>
            <person name="Pinowska A."/>
            <person name="Traller J.C."/>
            <person name="Smith S.R."/>
            <person name="McClure R."/>
            <person name="Beliaev A."/>
            <person name="Bohutskyi P."/>
            <person name="Hill E.A."/>
            <person name="Rabines A."/>
            <person name="Zheng H."/>
            <person name="Allen L.Z."/>
            <person name="Kuo A."/>
            <person name="Grigoriev I.V."/>
            <person name="Allen A.E."/>
            <person name="Hazlebeck D."/>
            <person name="Allen E.E."/>
        </authorList>
    </citation>
    <scope>NUCLEOTIDE SEQUENCE</scope>
    <source>
        <strain evidence="2">Hildebrandi</strain>
    </source>
</reference>